<sequence>MHSHHSHSGQYCTHATGDLEDCIREAIKQKFEIFCLTEHIPRYREQDLYPGETQTLVELLEMFQKYHAHARSLQKKYAGQLEIFVGLETEYIRDIDLRVLELLIAKYPIDMMVGSVHHVNEIPIDFDRATWEKALSTCRDEEDYYGRYFDHQYEVLKLFKPLVVGHFDVVLLFAPKDTSLLRWSSVASKIKRNIDLIISYGGMIELNSAAFRKGWTSAYPKPDIIRLIQESGGTFCISDDSHGPHQVGLNFHRLQEYIKDMGISDLGHLEADGKDTADGVPVNVKVCSSPETIEKFQSWQPRTDV</sequence>
<organism evidence="10 11">
    <name type="scientific">Taphrina deformans (strain PYCC 5710 / ATCC 11124 / CBS 356.35 / IMI 108563 / JCM 9778 / NBRC 8474)</name>
    <name type="common">Peach leaf curl fungus</name>
    <name type="synonym">Lalaria deformans</name>
    <dbReference type="NCBI Taxonomy" id="1097556"/>
    <lineage>
        <taxon>Eukaryota</taxon>
        <taxon>Fungi</taxon>
        <taxon>Dikarya</taxon>
        <taxon>Ascomycota</taxon>
        <taxon>Taphrinomycotina</taxon>
        <taxon>Taphrinomycetes</taxon>
        <taxon>Taphrinales</taxon>
        <taxon>Taphrinaceae</taxon>
        <taxon>Taphrina</taxon>
    </lineage>
</organism>
<feature type="domain" description="PHP" evidence="9">
    <location>
        <begin position="4"/>
        <end position="209"/>
    </location>
</feature>
<dbReference type="InterPro" id="IPR016195">
    <property type="entry name" value="Pol/histidinol_Pase-like"/>
</dbReference>
<dbReference type="PANTHER" id="PTHR21039:SF0">
    <property type="entry name" value="HISTIDINOL-PHOSPHATASE"/>
    <property type="match status" value="1"/>
</dbReference>
<dbReference type="CDD" id="cd12110">
    <property type="entry name" value="PHP_HisPPase_Hisj_like"/>
    <property type="match status" value="1"/>
</dbReference>
<comment type="caution">
    <text evidence="10">The sequence shown here is derived from an EMBL/GenBank/DDBJ whole genome shotgun (WGS) entry which is preliminary data.</text>
</comment>
<dbReference type="UniPathway" id="UPA00031">
    <property type="reaction ID" value="UER00013"/>
</dbReference>
<evidence type="ECO:0000256" key="4">
    <source>
        <dbReference type="ARBA" id="ARBA00022605"/>
    </source>
</evidence>
<evidence type="ECO:0000256" key="1">
    <source>
        <dbReference type="ARBA" id="ARBA00004970"/>
    </source>
</evidence>
<keyword evidence="6 8" id="KW-0368">Histidine biosynthesis</keyword>
<keyword evidence="5 8" id="KW-0378">Hydrolase</keyword>
<evidence type="ECO:0000256" key="7">
    <source>
        <dbReference type="ARBA" id="ARBA00049158"/>
    </source>
</evidence>
<evidence type="ECO:0000256" key="5">
    <source>
        <dbReference type="ARBA" id="ARBA00022801"/>
    </source>
</evidence>
<dbReference type="InterPro" id="IPR010140">
    <property type="entry name" value="Histidinol_P_phosphatase_HisJ"/>
</dbReference>
<dbReference type="NCBIfam" id="TIGR01856">
    <property type="entry name" value="hisJ_fam"/>
    <property type="match status" value="1"/>
</dbReference>
<comment type="catalytic activity">
    <reaction evidence="7 8">
        <text>L-histidinol phosphate + H2O = L-histidinol + phosphate</text>
        <dbReference type="Rhea" id="RHEA:14465"/>
        <dbReference type="ChEBI" id="CHEBI:15377"/>
        <dbReference type="ChEBI" id="CHEBI:43474"/>
        <dbReference type="ChEBI" id="CHEBI:57699"/>
        <dbReference type="ChEBI" id="CHEBI:57980"/>
        <dbReference type="EC" id="3.1.3.15"/>
    </reaction>
</comment>
<keyword evidence="4 8" id="KW-0028">Amino-acid biosynthesis</keyword>
<dbReference type="Gene3D" id="3.20.20.140">
    <property type="entry name" value="Metal-dependent hydrolases"/>
    <property type="match status" value="1"/>
</dbReference>
<dbReference type="InterPro" id="IPR004013">
    <property type="entry name" value="PHP_dom"/>
</dbReference>
<dbReference type="GO" id="GO:0004401">
    <property type="term" value="F:histidinol-phosphatase activity"/>
    <property type="evidence" value="ECO:0007669"/>
    <property type="project" value="UniProtKB-UniRule"/>
</dbReference>
<dbReference type="PANTHER" id="PTHR21039">
    <property type="entry name" value="HISTIDINOL PHOSPHATASE-RELATED"/>
    <property type="match status" value="1"/>
</dbReference>
<evidence type="ECO:0000313" key="10">
    <source>
        <dbReference type="EMBL" id="CCG81845.1"/>
    </source>
</evidence>
<evidence type="ECO:0000256" key="2">
    <source>
        <dbReference type="ARBA" id="ARBA00009152"/>
    </source>
</evidence>
<keyword evidence="11" id="KW-1185">Reference proteome</keyword>
<evidence type="ECO:0000259" key="9">
    <source>
        <dbReference type="Pfam" id="PF02811"/>
    </source>
</evidence>
<dbReference type="EMBL" id="CAHR02000061">
    <property type="protein sequence ID" value="CCG81845.1"/>
    <property type="molecule type" value="Genomic_DNA"/>
</dbReference>
<dbReference type="VEuPathDB" id="FungiDB:TAPDE_001718"/>
<gene>
    <name evidence="10" type="ORF">TAPDE_001718</name>
</gene>
<dbReference type="SUPFAM" id="SSF89550">
    <property type="entry name" value="PHP domain-like"/>
    <property type="match status" value="1"/>
</dbReference>
<name>R4X8U3_TAPDE</name>
<evidence type="ECO:0000313" key="11">
    <source>
        <dbReference type="Proteomes" id="UP000013776"/>
    </source>
</evidence>
<evidence type="ECO:0000256" key="6">
    <source>
        <dbReference type="ARBA" id="ARBA00023102"/>
    </source>
</evidence>
<dbReference type="OrthoDB" id="5957391at2759"/>
<evidence type="ECO:0000256" key="8">
    <source>
        <dbReference type="RuleBase" id="RU366003"/>
    </source>
</evidence>
<dbReference type="EC" id="3.1.3.15" evidence="3 8"/>
<accession>R4X8U3</accession>
<reference evidence="10 11" key="1">
    <citation type="journal article" date="2013" name="MBio">
        <title>Genome sequencing of the plant pathogen Taphrina deformans, the causal agent of peach leaf curl.</title>
        <authorList>
            <person name="Cisse O.H."/>
            <person name="Almeida J.M.G.C.F."/>
            <person name="Fonseca A."/>
            <person name="Kumar A.A."/>
            <person name="Salojaervi J."/>
            <person name="Overmyer K."/>
            <person name="Hauser P.M."/>
            <person name="Pagni M."/>
        </authorList>
    </citation>
    <scope>NUCLEOTIDE SEQUENCE [LARGE SCALE GENOMIC DNA]</scope>
    <source>
        <strain evidence="11">PYCC 5710 / ATCC 11124 / CBS 356.35 / IMI 108563 / JCM 9778 / NBRC 8474</strain>
    </source>
</reference>
<dbReference type="GO" id="GO:0000105">
    <property type="term" value="P:L-histidine biosynthetic process"/>
    <property type="evidence" value="ECO:0007669"/>
    <property type="project" value="UniProtKB-UniRule"/>
</dbReference>
<dbReference type="STRING" id="1097556.R4X8U3"/>
<dbReference type="Proteomes" id="UP000013776">
    <property type="component" value="Unassembled WGS sequence"/>
</dbReference>
<evidence type="ECO:0000256" key="3">
    <source>
        <dbReference type="ARBA" id="ARBA00013085"/>
    </source>
</evidence>
<proteinExistence type="inferred from homology"/>
<dbReference type="GO" id="GO:0005737">
    <property type="term" value="C:cytoplasm"/>
    <property type="evidence" value="ECO:0007669"/>
    <property type="project" value="TreeGrafter"/>
</dbReference>
<protein>
    <recommendedName>
        <fullName evidence="3 8">Histidinol-phosphatase</fullName>
        <shortName evidence="8">HolPase</shortName>
        <ecNumber evidence="3 8">3.1.3.15</ecNumber>
    </recommendedName>
</protein>
<dbReference type="Pfam" id="PF02811">
    <property type="entry name" value="PHP"/>
    <property type="match status" value="1"/>
</dbReference>
<dbReference type="eggNOG" id="ENOG502RXUQ">
    <property type="taxonomic scope" value="Eukaryota"/>
</dbReference>
<comment type="similarity">
    <text evidence="2 8">Belongs to the PHP hydrolase family. HisK subfamily.</text>
</comment>
<dbReference type="AlphaFoldDB" id="R4X8U3"/>
<comment type="pathway">
    <text evidence="1 8">Amino-acid biosynthesis; L-histidine biosynthesis; L-histidine from 5-phospho-alpha-D-ribose 1-diphosphate: step 8/9.</text>
</comment>